<protein>
    <recommendedName>
        <fullName evidence="1">DUF4376 domain-containing protein</fullName>
    </recommendedName>
</protein>
<dbReference type="RefSeq" id="WP_128562133.1">
    <property type="nucleotide sequence ID" value="NZ_BPQH01000012.1"/>
</dbReference>
<feature type="domain" description="DUF4376" evidence="1">
    <location>
        <begin position="62"/>
        <end position="170"/>
    </location>
</feature>
<evidence type="ECO:0000259" key="1">
    <source>
        <dbReference type="Pfam" id="PF14301"/>
    </source>
</evidence>
<keyword evidence="3" id="KW-1185">Reference proteome</keyword>
<evidence type="ECO:0000313" key="2">
    <source>
        <dbReference type="EMBL" id="GJD51074.1"/>
    </source>
</evidence>
<dbReference type="Pfam" id="PF14301">
    <property type="entry name" value="DUF4376"/>
    <property type="match status" value="1"/>
</dbReference>
<evidence type="ECO:0000313" key="3">
    <source>
        <dbReference type="Proteomes" id="UP001055167"/>
    </source>
</evidence>
<dbReference type="EMBL" id="BPQH01000012">
    <property type="protein sequence ID" value="GJD51074.1"/>
    <property type="molecule type" value="Genomic_DNA"/>
</dbReference>
<reference evidence="2" key="2">
    <citation type="submission" date="2021-08" db="EMBL/GenBank/DDBJ databases">
        <authorList>
            <person name="Tani A."/>
            <person name="Ola A."/>
            <person name="Ogura Y."/>
            <person name="Katsura K."/>
            <person name="Hayashi T."/>
        </authorList>
    </citation>
    <scope>NUCLEOTIDE SEQUENCE</scope>
    <source>
        <strain evidence="2">KCTC 52305</strain>
    </source>
</reference>
<organism evidence="2 3">
    <name type="scientific">Methylobacterium crusticola</name>
    <dbReference type="NCBI Taxonomy" id="1697972"/>
    <lineage>
        <taxon>Bacteria</taxon>
        <taxon>Pseudomonadati</taxon>
        <taxon>Pseudomonadota</taxon>
        <taxon>Alphaproteobacteria</taxon>
        <taxon>Hyphomicrobiales</taxon>
        <taxon>Methylobacteriaceae</taxon>
        <taxon>Methylobacterium</taxon>
    </lineage>
</organism>
<reference evidence="2" key="1">
    <citation type="journal article" date="2021" name="Front. Microbiol.">
        <title>Comprehensive Comparative Genomics and Phenotyping of Methylobacterium Species.</title>
        <authorList>
            <person name="Alessa O."/>
            <person name="Ogura Y."/>
            <person name="Fujitani Y."/>
            <person name="Takami H."/>
            <person name="Hayashi T."/>
            <person name="Sahin N."/>
            <person name="Tani A."/>
        </authorList>
    </citation>
    <scope>NUCLEOTIDE SEQUENCE</scope>
    <source>
        <strain evidence="2">KCTC 52305</strain>
    </source>
</reference>
<dbReference type="InterPro" id="IPR025484">
    <property type="entry name" value="DUF4376"/>
</dbReference>
<dbReference type="Proteomes" id="UP001055167">
    <property type="component" value="Unassembled WGS sequence"/>
</dbReference>
<comment type="caution">
    <text evidence="2">The sequence shown here is derived from an EMBL/GenBank/DDBJ whole genome shotgun (WGS) entry which is preliminary data.</text>
</comment>
<name>A0ABQ4R0W8_9HYPH</name>
<gene>
    <name evidence="2" type="ORF">OPKNFCMD_3825</name>
</gene>
<accession>A0ABQ4R0W8</accession>
<sequence>MTEYLLVDADGVAVARAAFEAGQAPEDLFHPELAARYHARGAADLGWRWDGAAFVPPAPPRPAELLAYAAARRFAVETGGLVIGGTPFATDDRAKTMLLGARAAAQADPAFVTTWFAADGTTHELGAADLVAISTAVLGHVSACFATYAQVAAGIQASPPTVATYAAVDTAFAALA</sequence>
<proteinExistence type="predicted"/>